<organism evidence="5 6">
    <name type="scientific">Propionivibrio dicarboxylicus</name>
    <dbReference type="NCBI Taxonomy" id="83767"/>
    <lineage>
        <taxon>Bacteria</taxon>
        <taxon>Pseudomonadati</taxon>
        <taxon>Pseudomonadota</taxon>
        <taxon>Betaproteobacteria</taxon>
        <taxon>Rhodocyclales</taxon>
        <taxon>Rhodocyclaceae</taxon>
        <taxon>Propionivibrio</taxon>
    </lineage>
</organism>
<dbReference type="PANTHER" id="PTHR44591:SF14">
    <property type="entry name" value="PROTEIN PILG"/>
    <property type="match status" value="1"/>
</dbReference>
<dbReference type="InterPro" id="IPR010093">
    <property type="entry name" value="SinI_DNA-bd"/>
</dbReference>
<dbReference type="SUPFAM" id="SSF46955">
    <property type="entry name" value="Putative DNA-binding domain"/>
    <property type="match status" value="1"/>
</dbReference>
<dbReference type="InterPro" id="IPR011006">
    <property type="entry name" value="CheY-like_superfamily"/>
</dbReference>
<dbReference type="STRING" id="83767.SAMN05660652_01936"/>
<evidence type="ECO:0000256" key="1">
    <source>
        <dbReference type="ARBA" id="ARBA00022553"/>
    </source>
</evidence>
<dbReference type="Gene3D" id="3.40.50.2300">
    <property type="match status" value="1"/>
</dbReference>
<feature type="domain" description="Response regulatory" evidence="4">
    <location>
        <begin position="67"/>
        <end position="185"/>
    </location>
</feature>
<dbReference type="SUPFAM" id="SSF52172">
    <property type="entry name" value="CheY-like"/>
    <property type="match status" value="1"/>
</dbReference>
<dbReference type="Gene3D" id="1.10.1660.10">
    <property type="match status" value="1"/>
</dbReference>
<dbReference type="PANTHER" id="PTHR44591">
    <property type="entry name" value="STRESS RESPONSE REGULATOR PROTEIN 1"/>
    <property type="match status" value="1"/>
</dbReference>
<evidence type="ECO:0000313" key="6">
    <source>
        <dbReference type="Proteomes" id="UP000198607"/>
    </source>
</evidence>
<dbReference type="CDD" id="cd04762">
    <property type="entry name" value="HTH_MerR-trunc"/>
    <property type="match status" value="1"/>
</dbReference>
<reference evidence="5 6" key="1">
    <citation type="submission" date="2016-10" db="EMBL/GenBank/DDBJ databases">
        <authorList>
            <person name="de Groot N.N."/>
        </authorList>
    </citation>
    <scope>NUCLEOTIDE SEQUENCE [LARGE SCALE GENOMIC DNA]</scope>
    <source>
        <strain evidence="5 6">DSM 5885</strain>
    </source>
</reference>
<evidence type="ECO:0000259" key="4">
    <source>
        <dbReference type="PROSITE" id="PS50110"/>
    </source>
</evidence>
<dbReference type="GO" id="GO:0003677">
    <property type="term" value="F:DNA binding"/>
    <property type="evidence" value="ECO:0007669"/>
    <property type="project" value="InterPro"/>
</dbReference>
<dbReference type="AlphaFoldDB" id="A0A1G8DSY5"/>
<dbReference type="Pfam" id="PF12728">
    <property type="entry name" value="HTH_17"/>
    <property type="match status" value="1"/>
</dbReference>
<name>A0A1G8DSY5_9RHOO</name>
<dbReference type="InterPro" id="IPR050595">
    <property type="entry name" value="Bact_response_regulator"/>
</dbReference>
<protein>
    <submittedName>
        <fullName evidence="5">DNA binding domain-containing protein, excisionase family</fullName>
    </submittedName>
</protein>
<dbReference type="InterPro" id="IPR041657">
    <property type="entry name" value="HTH_17"/>
</dbReference>
<dbReference type="EMBL" id="FNCY01000007">
    <property type="protein sequence ID" value="SDH60804.1"/>
    <property type="molecule type" value="Genomic_DNA"/>
</dbReference>
<proteinExistence type="predicted"/>
<evidence type="ECO:0000256" key="2">
    <source>
        <dbReference type="ARBA" id="ARBA00023012"/>
    </source>
</evidence>
<keyword evidence="2" id="KW-0902">Two-component regulatory system</keyword>
<dbReference type="InterPro" id="IPR009061">
    <property type="entry name" value="DNA-bd_dom_put_sf"/>
</dbReference>
<dbReference type="OrthoDB" id="5416564at2"/>
<keyword evidence="6" id="KW-1185">Reference proteome</keyword>
<dbReference type="Pfam" id="PF00072">
    <property type="entry name" value="Response_reg"/>
    <property type="match status" value="1"/>
</dbReference>
<dbReference type="PROSITE" id="PS50110">
    <property type="entry name" value="RESPONSE_REGULATORY"/>
    <property type="match status" value="1"/>
</dbReference>
<dbReference type="InterPro" id="IPR001789">
    <property type="entry name" value="Sig_transdc_resp-reg_receiver"/>
</dbReference>
<dbReference type="RefSeq" id="WP_091937040.1">
    <property type="nucleotide sequence ID" value="NZ_FNCY01000007.1"/>
</dbReference>
<dbReference type="Proteomes" id="UP000198607">
    <property type="component" value="Unassembled WGS sequence"/>
</dbReference>
<dbReference type="NCBIfam" id="TIGR01764">
    <property type="entry name" value="excise"/>
    <property type="match status" value="1"/>
</dbReference>
<sequence length="196" mass="21521">MNDHSCTTSEAADALGICVRTVQLWVEQGRLRAWKTPGGHRRILRSSVDEQLRAREEACGAPAESFGVLIVEDDEVLRQMLVSKLKGISPKIELRVAGNGVEGLIKFGERPPQVLITDLIMPGLDGFHMLNTLVSSTQNRPLQIIAVTGLDDEEIVRNGGVPEGVVVFHKPIQASLLVSLVRAYYDGWHVRRVPPG</sequence>
<dbReference type="GO" id="GO:0000160">
    <property type="term" value="P:phosphorelay signal transduction system"/>
    <property type="evidence" value="ECO:0007669"/>
    <property type="project" value="UniProtKB-KW"/>
</dbReference>
<evidence type="ECO:0000313" key="5">
    <source>
        <dbReference type="EMBL" id="SDH60804.1"/>
    </source>
</evidence>
<feature type="modified residue" description="4-aspartylphosphate" evidence="3">
    <location>
        <position position="118"/>
    </location>
</feature>
<evidence type="ECO:0000256" key="3">
    <source>
        <dbReference type="PROSITE-ProRule" id="PRU00169"/>
    </source>
</evidence>
<keyword evidence="1 3" id="KW-0597">Phosphoprotein</keyword>
<accession>A0A1G8DSY5</accession>
<gene>
    <name evidence="5" type="ORF">SAMN05660652_01936</name>
</gene>
<dbReference type="SMART" id="SM00448">
    <property type="entry name" value="REC"/>
    <property type="match status" value="1"/>
</dbReference>